<comment type="caution">
    <text evidence="1">The sequence shown here is derived from an EMBL/GenBank/DDBJ whole genome shotgun (WGS) entry which is preliminary data.</text>
</comment>
<accession>A0AAW1WWV6</accession>
<evidence type="ECO:0000313" key="2">
    <source>
        <dbReference type="Proteomes" id="UP001457282"/>
    </source>
</evidence>
<reference evidence="1 2" key="1">
    <citation type="journal article" date="2023" name="G3 (Bethesda)">
        <title>A chromosome-length genome assembly and annotation of blackberry (Rubus argutus, cv. 'Hillquist').</title>
        <authorList>
            <person name="Bruna T."/>
            <person name="Aryal R."/>
            <person name="Dudchenko O."/>
            <person name="Sargent D.J."/>
            <person name="Mead D."/>
            <person name="Buti M."/>
            <person name="Cavallini A."/>
            <person name="Hytonen T."/>
            <person name="Andres J."/>
            <person name="Pham M."/>
            <person name="Weisz D."/>
            <person name="Mascagni F."/>
            <person name="Usai G."/>
            <person name="Natali L."/>
            <person name="Bassil N."/>
            <person name="Fernandez G.E."/>
            <person name="Lomsadze A."/>
            <person name="Armour M."/>
            <person name="Olukolu B."/>
            <person name="Poorten T."/>
            <person name="Britton C."/>
            <person name="Davik J."/>
            <person name="Ashrafi H."/>
            <person name="Aiden E.L."/>
            <person name="Borodovsky M."/>
            <person name="Worthington M."/>
        </authorList>
    </citation>
    <scope>NUCLEOTIDE SEQUENCE [LARGE SCALE GENOMIC DNA]</scope>
    <source>
        <strain evidence="1">PI 553951</strain>
    </source>
</reference>
<dbReference type="Proteomes" id="UP001457282">
    <property type="component" value="Unassembled WGS sequence"/>
</dbReference>
<dbReference type="AlphaFoldDB" id="A0AAW1WWV6"/>
<proteinExistence type="predicted"/>
<protein>
    <submittedName>
        <fullName evidence="1">Uncharacterized protein</fullName>
    </submittedName>
</protein>
<organism evidence="1 2">
    <name type="scientific">Rubus argutus</name>
    <name type="common">Southern blackberry</name>
    <dbReference type="NCBI Taxonomy" id="59490"/>
    <lineage>
        <taxon>Eukaryota</taxon>
        <taxon>Viridiplantae</taxon>
        <taxon>Streptophyta</taxon>
        <taxon>Embryophyta</taxon>
        <taxon>Tracheophyta</taxon>
        <taxon>Spermatophyta</taxon>
        <taxon>Magnoliopsida</taxon>
        <taxon>eudicotyledons</taxon>
        <taxon>Gunneridae</taxon>
        <taxon>Pentapetalae</taxon>
        <taxon>rosids</taxon>
        <taxon>fabids</taxon>
        <taxon>Rosales</taxon>
        <taxon>Rosaceae</taxon>
        <taxon>Rosoideae</taxon>
        <taxon>Rosoideae incertae sedis</taxon>
        <taxon>Rubus</taxon>
    </lineage>
</organism>
<name>A0AAW1WWV6_RUBAR</name>
<sequence length="82" mass="9434">MTGRCRLKSYITLCRCPPSNYSGRMKYRHVCCRIIGDGSGSDWNKRLRTIGYELDRADGRKTCRHSRLGPFSMVYVADKALK</sequence>
<dbReference type="EMBL" id="JBEDUW010000005">
    <property type="protein sequence ID" value="KAK9927795.1"/>
    <property type="molecule type" value="Genomic_DNA"/>
</dbReference>
<gene>
    <name evidence="1" type="ORF">M0R45_024961</name>
</gene>
<evidence type="ECO:0000313" key="1">
    <source>
        <dbReference type="EMBL" id="KAK9927795.1"/>
    </source>
</evidence>
<keyword evidence="2" id="KW-1185">Reference proteome</keyword>